<evidence type="ECO:0000313" key="3">
    <source>
        <dbReference type="EMBL" id="KAL2472587.1"/>
    </source>
</evidence>
<keyword evidence="2" id="KW-0812">Transmembrane</keyword>
<feature type="region of interest" description="Disordered" evidence="1">
    <location>
        <begin position="222"/>
        <end position="244"/>
    </location>
</feature>
<organism evidence="3 4">
    <name type="scientific">Forsythia ovata</name>
    <dbReference type="NCBI Taxonomy" id="205694"/>
    <lineage>
        <taxon>Eukaryota</taxon>
        <taxon>Viridiplantae</taxon>
        <taxon>Streptophyta</taxon>
        <taxon>Embryophyta</taxon>
        <taxon>Tracheophyta</taxon>
        <taxon>Spermatophyta</taxon>
        <taxon>Magnoliopsida</taxon>
        <taxon>eudicotyledons</taxon>
        <taxon>Gunneridae</taxon>
        <taxon>Pentapetalae</taxon>
        <taxon>asterids</taxon>
        <taxon>lamiids</taxon>
        <taxon>Lamiales</taxon>
        <taxon>Oleaceae</taxon>
        <taxon>Forsythieae</taxon>
        <taxon>Forsythia</taxon>
    </lineage>
</organism>
<accession>A0ABD1Q8U9</accession>
<dbReference type="AlphaFoldDB" id="A0ABD1Q8U9"/>
<evidence type="ECO:0000256" key="2">
    <source>
        <dbReference type="SAM" id="Phobius"/>
    </source>
</evidence>
<keyword evidence="4" id="KW-1185">Reference proteome</keyword>
<name>A0ABD1Q8U9_9LAMI</name>
<reference evidence="4" key="1">
    <citation type="submission" date="2024-07" db="EMBL/GenBank/DDBJ databases">
        <title>Two chromosome-level genome assemblies of Korean endemic species Abeliophyllum distichum and Forsythia ovata (Oleaceae).</title>
        <authorList>
            <person name="Jang H."/>
        </authorList>
    </citation>
    <scope>NUCLEOTIDE SEQUENCE [LARGE SCALE GENOMIC DNA]</scope>
</reference>
<dbReference type="Proteomes" id="UP001604277">
    <property type="component" value="Unassembled WGS sequence"/>
</dbReference>
<evidence type="ECO:0000256" key="1">
    <source>
        <dbReference type="SAM" id="MobiDB-lite"/>
    </source>
</evidence>
<dbReference type="EMBL" id="JBFOLJ010000015">
    <property type="protein sequence ID" value="KAL2472587.1"/>
    <property type="molecule type" value="Genomic_DNA"/>
</dbReference>
<dbReference type="PANTHER" id="PTHR33625">
    <property type="entry name" value="OS08G0179900 PROTEIN"/>
    <property type="match status" value="1"/>
</dbReference>
<proteinExistence type="predicted"/>
<comment type="caution">
    <text evidence="3">The sequence shown here is derived from an EMBL/GenBank/DDBJ whole genome shotgun (WGS) entry which is preliminary data.</text>
</comment>
<feature type="transmembrane region" description="Helical" evidence="2">
    <location>
        <begin position="295"/>
        <end position="313"/>
    </location>
</feature>
<keyword evidence="2" id="KW-0472">Membrane</keyword>
<dbReference type="PANTHER" id="PTHR33625:SF4">
    <property type="entry name" value="OS08G0179900 PROTEIN"/>
    <property type="match status" value="1"/>
</dbReference>
<evidence type="ECO:0000313" key="4">
    <source>
        <dbReference type="Proteomes" id="UP001604277"/>
    </source>
</evidence>
<keyword evidence="2" id="KW-1133">Transmembrane helix</keyword>
<protein>
    <submittedName>
        <fullName evidence="3">Uncharacterized protein</fullName>
    </submittedName>
</protein>
<sequence>MGGGGATRAAAKVAGITLGNGGLRALTQEIFSVSAASRMASSAPPVTAMVSSAEHANSVALSQSQVDVQRPCLEFDDWEFAGSEEELMVTAGESLPRVVFGGVPSIEEAKEATSELCDVLEKVYLSSPKSVGYDGLLIADHHPSSSVPSSNSQVLETKACVTSQSTRVSGEPMHAIQAFRLLNESSRVQNIVASIVHDPNVWNAVSENQELQQFLQSRKNGMNLPNQSSLETGDTSSVSGESTAGSRPKAVFQKIKLTVVDMLSSLSDYFQNFFEVDKASANANGSARLNSLDTALEASFMGLAVMAIMVILFKRD</sequence>
<gene>
    <name evidence="3" type="ORF">Fot_48323</name>
</gene>